<protein>
    <recommendedName>
        <fullName evidence="2">Teneurin N-terminal domain-containing protein</fullName>
    </recommendedName>
</protein>
<feature type="compositionally biased region" description="Basic residues" evidence="1">
    <location>
        <begin position="1"/>
        <end position="12"/>
    </location>
</feature>
<dbReference type="GO" id="GO:0007165">
    <property type="term" value="P:signal transduction"/>
    <property type="evidence" value="ECO:0007669"/>
    <property type="project" value="InterPro"/>
</dbReference>
<sequence length="331" mass="36214">MDLKDRRHRSLTRGRCSKDSQYNSTSLDTDECRVPTQKSYSSSETLKAFDHEQRLHYGGCVTDLVHHEADEYSRQGVLEFSPVLLRYLMSGGNFTLAELGVCEPPPSPHPAAVPYCPDLGLLQGGYALSAGSDADSDPEGPLSPDRAIQLWAGRGGVKSRRSSGVSSRENSALTLTDSENENKSDDETAYLDEEEDPFGDYHVIILSPLYHIAAASSSSVMKRGAGFVFSGMSGSMRHCTGLAAADQSHWEEAWQPLREDRDQVREDRCRDNLWWPTVLSGKPTATGVRAQRQTVTPQVDGSPPLPPPLSHQCTEQLERASPGGPRGVVQS</sequence>
<keyword evidence="4" id="KW-1185">Reference proteome</keyword>
<name>A0AAV2ML02_KNICA</name>
<organism evidence="3 4">
    <name type="scientific">Knipowitschia caucasica</name>
    <name type="common">Caucasian dwarf goby</name>
    <name type="synonym">Pomatoschistus caucasicus</name>
    <dbReference type="NCBI Taxonomy" id="637954"/>
    <lineage>
        <taxon>Eukaryota</taxon>
        <taxon>Metazoa</taxon>
        <taxon>Chordata</taxon>
        <taxon>Craniata</taxon>
        <taxon>Vertebrata</taxon>
        <taxon>Euteleostomi</taxon>
        <taxon>Actinopterygii</taxon>
        <taxon>Neopterygii</taxon>
        <taxon>Teleostei</taxon>
        <taxon>Neoteleostei</taxon>
        <taxon>Acanthomorphata</taxon>
        <taxon>Gobiaria</taxon>
        <taxon>Gobiiformes</taxon>
        <taxon>Gobioidei</taxon>
        <taxon>Gobiidae</taxon>
        <taxon>Gobiinae</taxon>
        <taxon>Knipowitschia</taxon>
    </lineage>
</organism>
<evidence type="ECO:0000313" key="3">
    <source>
        <dbReference type="EMBL" id="CAL1614019.1"/>
    </source>
</evidence>
<evidence type="ECO:0000259" key="2">
    <source>
        <dbReference type="PROSITE" id="PS51361"/>
    </source>
</evidence>
<reference evidence="3 4" key="1">
    <citation type="submission" date="2024-04" db="EMBL/GenBank/DDBJ databases">
        <authorList>
            <person name="Waldvogel A.-M."/>
            <person name="Schoenle A."/>
        </authorList>
    </citation>
    <scope>NUCLEOTIDE SEQUENCE [LARGE SCALE GENOMIC DNA]</scope>
</reference>
<feature type="region of interest" description="Disordered" evidence="1">
    <location>
        <begin position="285"/>
        <end position="331"/>
    </location>
</feature>
<evidence type="ECO:0000256" key="1">
    <source>
        <dbReference type="SAM" id="MobiDB-lite"/>
    </source>
</evidence>
<feature type="region of interest" description="Disordered" evidence="1">
    <location>
        <begin position="154"/>
        <end position="186"/>
    </location>
</feature>
<dbReference type="Pfam" id="PF06484">
    <property type="entry name" value="Ten_N"/>
    <property type="match status" value="1"/>
</dbReference>
<dbReference type="AlphaFoldDB" id="A0AAV2ML02"/>
<dbReference type="Proteomes" id="UP001497482">
    <property type="component" value="Chromosome 8"/>
</dbReference>
<evidence type="ECO:0000313" key="4">
    <source>
        <dbReference type="Proteomes" id="UP001497482"/>
    </source>
</evidence>
<dbReference type="GO" id="GO:0016020">
    <property type="term" value="C:membrane"/>
    <property type="evidence" value="ECO:0007669"/>
    <property type="project" value="InterPro"/>
</dbReference>
<feature type="region of interest" description="Disordered" evidence="1">
    <location>
        <begin position="1"/>
        <end position="30"/>
    </location>
</feature>
<feature type="domain" description="Teneurin N-terminal" evidence="2">
    <location>
        <begin position="1"/>
        <end position="331"/>
    </location>
</feature>
<proteinExistence type="predicted"/>
<dbReference type="PROSITE" id="PS51361">
    <property type="entry name" value="TENEURIN_N"/>
    <property type="match status" value="1"/>
</dbReference>
<accession>A0AAV2ML02</accession>
<dbReference type="InterPro" id="IPR009471">
    <property type="entry name" value="Ten_N"/>
</dbReference>
<gene>
    <name evidence="3" type="ORF">KC01_LOCUS40119</name>
</gene>
<dbReference type="EMBL" id="OZ035830">
    <property type="protein sequence ID" value="CAL1614019.1"/>
    <property type="molecule type" value="Genomic_DNA"/>
</dbReference>